<keyword evidence="10 11" id="KW-0472">Membrane</keyword>
<feature type="domain" description="Cytochrome b561 bacterial/Ni-hydrogenase" evidence="12">
    <location>
        <begin position="5"/>
        <end position="158"/>
    </location>
</feature>
<dbReference type="PANTHER" id="PTHR30529:SF6">
    <property type="entry name" value="BLL0291 PROTEIN"/>
    <property type="match status" value="1"/>
</dbReference>
<dbReference type="PANTHER" id="PTHR30529">
    <property type="entry name" value="CYTOCHROME B561"/>
    <property type="match status" value="1"/>
</dbReference>
<evidence type="ECO:0000256" key="2">
    <source>
        <dbReference type="ARBA" id="ARBA00004141"/>
    </source>
</evidence>
<keyword evidence="5 11" id="KW-0812">Transmembrane</keyword>
<evidence type="ECO:0000259" key="12">
    <source>
        <dbReference type="Pfam" id="PF01292"/>
    </source>
</evidence>
<sequence>MPQGYTRLQIILHWLIFALIAAQFIFHDAISDAFRSLVRTGGFEANPLVFQHVLTGILILILVGWRFYIKSRRSAPTLPENEPALLKLAAHGTHILLYLLMVFVPITGLVAWFSISRGAGEVHEVLKSVLLVVILLHIAGALFQKFVLKSNVMERMIRPNP</sequence>
<evidence type="ECO:0000313" key="14">
    <source>
        <dbReference type="Proteomes" id="UP000756530"/>
    </source>
</evidence>
<accession>A0ABS6T828</accession>
<keyword evidence="8 11" id="KW-1133">Transmembrane helix</keyword>
<keyword evidence="7" id="KW-0249">Electron transport</keyword>
<keyword evidence="4" id="KW-0349">Heme</keyword>
<evidence type="ECO:0000313" key="13">
    <source>
        <dbReference type="EMBL" id="MBV7380806.1"/>
    </source>
</evidence>
<evidence type="ECO:0000256" key="1">
    <source>
        <dbReference type="ARBA" id="ARBA00001970"/>
    </source>
</evidence>
<comment type="cofactor">
    <cofactor evidence="1">
        <name>heme b</name>
        <dbReference type="ChEBI" id="CHEBI:60344"/>
    </cofactor>
</comment>
<evidence type="ECO:0000256" key="3">
    <source>
        <dbReference type="ARBA" id="ARBA00022448"/>
    </source>
</evidence>
<evidence type="ECO:0000256" key="9">
    <source>
        <dbReference type="ARBA" id="ARBA00023004"/>
    </source>
</evidence>
<dbReference type="InterPro" id="IPR052168">
    <property type="entry name" value="Cytochrome_b561_oxidase"/>
</dbReference>
<keyword evidence="14" id="KW-1185">Reference proteome</keyword>
<dbReference type="Pfam" id="PF01292">
    <property type="entry name" value="Ni_hydr_CYTB"/>
    <property type="match status" value="1"/>
</dbReference>
<organism evidence="13 14">
    <name type="scientific">Maritimibacter dapengensis</name>
    <dbReference type="NCBI Taxonomy" id="2836868"/>
    <lineage>
        <taxon>Bacteria</taxon>
        <taxon>Pseudomonadati</taxon>
        <taxon>Pseudomonadota</taxon>
        <taxon>Alphaproteobacteria</taxon>
        <taxon>Rhodobacterales</taxon>
        <taxon>Roseobacteraceae</taxon>
        <taxon>Maritimibacter</taxon>
    </lineage>
</organism>
<keyword evidence="6" id="KW-0479">Metal-binding</keyword>
<evidence type="ECO:0000256" key="11">
    <source>
        <dbReference type="SAM" id="Phobius"/>
    </source>
</evidence>
<reference evidence="13 14" key="1">
    <citation type="submission" date="2021-05" db="EMBL/GenBank/DDBJ databases">
        <title>Culturable bacteria isolated from Daya Bay.</title>
        <authorList>
            <person name="Zheng W."/>
            <person name="Yu S."/>
            <person name="Huang Y."/>
        </authorList>
    </citation>
    <scope>NUCLEOTIDE SEQUENCE [LARGE SCALE GENOMIC DNA]</scope>
    <source>
        <strain evidence="13 14">DP4N28-5</strain>
    </source>
</reference>
<evidence type="ECO:0000256" key="5">
    <source>
        <dbReference type="ARBA" id="ARBA00022692"/>
    </source>
</evidence>
<protein>
    <submittedName>
        <fullName evidence="13">Cytochrome b/b6 domain-containing protein</fullName>
    </submittedName>
</protein>
<comment type="caution">
    <text evidence="13">The sequence shown here is derived from an EMBL/GenBank/DDBJ whole genome shotgun (WGS) entry which is preliminary data.</text>
</comment>
<gene>
    <name evidence="13" type="ORF">KJP28_17910</name>
</gene>
<evidence type="ECO:0000256" key="7">
    <source>
        <dbReference type="ARBA" id="ARBA00022982"/>
    </source>
</evidence>
<dbReference type="RefSeq" id="WP_218393990.1">
    <property type="nucleotide sequence ID" value="NZ_JAHUZE010000004.1"/>
</dbReference>
<feature type="transmembrane region" description="Helical" evidence="11">
    <location>
        <begin position="12"/>
        <end position="30"/>
    </location>
</feature>
<feature type="transmembrane region" description="Helical" evidence="11">
    <location>
        <begin position="50"/>
        <end position="69"/>
    </location>
</feature>
<dbReference type="InterPro" id="IPR011577">
    <property type="entry name" value="Cyt_b561_bac/Ni-Hgenase"/>
</dbReference>
<evidence type="ECO:0000256" key="4">
    <source>
        <dbReference type="ARBA" id="ARBA00022617"/>
    </source>
</evidence>
<comment type="subcellular location">
    <subcellularLocation>
        <location evidence="2">Membrane</location>
        <topology evidence="2">Multi-pass membrane protein</topology>
    </subcellularLocation>
</comment>
<evidence type="ECO:0000256" key="8">
    <source>
        <dbReference type="ARBA" id="ARBA00022989"/>
    </source>
</evidence>
<dbReference type="Proteomes" id="UP000756530">
    <property type="component" value="Unassembled WGS sequence"/>
</dbReference>
<proteinExistence type="predicted"/>
<keyword evidence="9" id="KW-0408">Iron</keyword>
<dbReference type="EMBL" id="JAHUZE010000004">
    <property type="protein sequence ID" value="MBV7380806.1"/>
    <property type="molecule type" value="Genomic_DNA"/>
</dbReference>
<name>A0ABS6T828_9RHOB</name>
<feature type="transmembrane region" description="Helical" evidence="11">
    <location>
        <begin position="95"/>
        <end position="115"/>
    </location>
</feature>
<evidence type="ECO:0000256" key="10">
    <source>
        <dbReference type="ARBA" id="ARBA00023136"/>
    </source>
</evidence>
<keyword evidence="3" id="KW-0813">Transport</keyword>
<evidence type="ECO:0000256" key="6">
    <source>
        <dbReference type="ARBA" id="ARBA00022723"/>
    </source>
</evidence>
<feature type="transmembrane region" description="Helical" evidence="11">
    <location>
        <begin position="127"/>
        <end position="148"/>
    </location>
</feature>